<evidence type="ECO:0000256" key="1">
    <source>
        <dbReference type="ARBA" id="ARBA00022490"/>
    </source>
</evidence>
<gene>
    <name evidence="7" type="ORF">PCOR1329_LOCUS8438</name>
</gene>
<evidence type="ECO:0000256" key="5">
    <source>
        <dbReference type="SAM" id="MobiDB-lite"/>
    </source>
</evidence>
<comment type="caution">
    <text evidence="7">The sequence shown here is derived from an EMBL/GenBank/DDBJ whole genome shotgun (WGS) entry which is preliminary data.</text>
</comment>
<keyword evidence="1" id="KW-0963">Cytoplasm</keyword>
<dbReference type="InterPro" id="IPR043358">
    <property type="entry name" value="GNL1-like"/>
</dbReference>
<keyword evidence="2" id="KW-0547">Nucleotide-binding</keyword>
<dbReference type="Pfam" id="PF01926">
    <property type="entry name" value="MMR_HSR1"/>
    <property type="match status" value="1"/>
</dbReference>
<feature type="domain" description="G" evidence="6">
    <location>
        <begin position="15"/>
        <end position="70"/>
    </location>
</feature>
<evidence type="ECO:0000256" key="4">
    <source>
        <dbReference type="ARBA" id="ARBA00023134"/>
    </source>
</evidence>
<evidence type="ECO:0000256" key="3">
    <source>
        <dbReference type="ARBA" id="ARBA00022801"/>
    </source>
</evidence>
<dbReference type="PANTHER" id="PTHR45709:SF2">
    <property type="entry name" value="LARGE SUBUNIT GTPASE 1 HOMOLOG"/>
    <property type="match status" value="1"/>
</dbReference>
<dbReference type="PANTHER" id="PTHR45709">
    <property type="entry name" value="LARGE SUBUNIT GTPASE 1 HOMOLOG-RELATED"/>
    <property type="match status" value="1"/>
</dbReference>
<dbReference type="InterPro" id="IPR027417">
    <property type="entry name" value="P-loop_NTPase"/>
</dbReference>
<feature type="non-terminal residue" evidence="7">
    <location>
        <position position="198"/>
    </location>
</feature>
<evidence type="ECO:0000259" key="6">
    <source>
        <dbReference type="Pfam" id="PF01926"/>
    </source>
</evidence>
<feature type="region of interest" description="Disordered" evidence="5">
    <location>
        <begin position="178"/>
        <end position="198"/>
    </location>
</feature>
<dbReference type="InterPro" id="IPR006073">
    <property type="entry name" value="GTP-bd"/>
</dbReference>
<keyword evidence="4" id="KW-0342">GTP-binding</keyword>
<keyword evidence="3" id="KW-0378">Hydrolase</keyword>
<name>A0ABN9Q3F6_9DINO</name>
<dbReference type="PRINTS" id="PR00326">
    <property type="entry name" value="GTP1OBG"/>
</dbReference>
<sequence length="198" mass="20717">MRHVLLASIAPGGVIGFVGYPNVGKSSVINALFGAKKVSMSRTPGKTKHLQTLELTGGLSLCDCPGLVFPSVVATKAHLAINGTAPLQELRDCVAPVRLVVQKLGAPAVLERCSGRRLRRDHRSVRLRAAQKASSPPGTVAGFAGAAVAAPGCVCRRFSRARARLRVSSRRHFLGTLLGGGPRTSRATSSGVLRLAPQ</sequence>
<dbReference type="SUPFAM" id="SSF52540">
    <property type="entry name" value="P-loop containing nucleoside triphosphate hydrolases"/>
    <property type="match status" value="1"/>
</dbReference>
<dbReference type="EMBL" id="CAUYUJ010002316">
    <property type="protein sequence ID" value="CAK0800233.1"/>
    <property type="molecule type" value="Genomic_DNA"/>
</dbReference>
<proteinExistence type="predicted"/>
<evidence type="ECO:0000313" key="8">
    <source>
        <dbReference type="Proteomes" id="UP001189429"/>
    </source>
</evidence>
<dbReference type="Gene3D" id="3.40.50.300">
    <property type="entry name" value="P-loop containing nucleotide triphosphate hydrolases"/>
    <property type="match status" value="1"/>
</dbReference>
<organism evidence="7 8">
    <name type="scientific">Prorocentrum cordatum</name>
    <dbReference type="NCBI Taxonomy" id="2364126"/>
    <lineage>
        <taxon>Eukaryota</taxon>
        <taxon>Sar</taxon>
        <taxon>Alveolata</taxon>
        <taxon>Dinophyceae</taxon>
        <taxon>Prorocentrales</taxon>
        <taxon>Prorocentraceae</taxon>
        <taxon>Prorocentrum</taxon>
    </lineage>
</organism>
<dbReference type="Proteomes" id="UP001189429">
    <property type="component" value="Unassembled WGS sequence"/>
</dbReference>
<accession>A0ABN9Q3F6</accession>
<protein>
    <recommendedName>
        <fullName evidence="6">G domain-containing protein</fullName>
    </recommendedName>
</protein>
<evidence type="ECO:0000313" key="7">
    <source>
        <dbReference type="EMBL" id="CAK0800233.1"/>
    </source>
</evidence>
<evidence type="ECO:0000256" key="2">
    <source>
        <dbReference type="ARBA" id="ARBA00022741"/>
    </source>
</evidence>
<reference evidence="7" key="1">
    <citation type="submission" date="2023-10" db="EMBL/GenBank/DDBJ databases">
        <authorList>
            <person name="Chen Y."/>
            <person name="Shah S."/>
            <person name="Dougan E. K."/>
            <person name="Thang M."/>
            <person name="Chan C."/>
        </authorList>
    </citation>
    <scope>NUCLEOTIDE SEQUENCE [LARGE SCALE GENOMIC DNA]</scope>
</reference>
<keyword evidence="8" id="KW-1185">Reference proteome</keyword>